<accession>A0A8J5TPU0</accession>
<dbReference type="GO" id="GO:0008270">
    <property type="term" value="F:zinc ion binding"/>
    <property type="evidence" value="ECO:0007669"/>
    <property type="project" value="UniProtKB-KW"/>
</dbReference>
<dbReference type="AlphaFoldDB" id="A0A8J5TPU0"/>
<keyword evidence="3" id="KW-0863">Zinc-finger</keyword>
<evidence type="ECO:0000256" key="2">
    <source>
        <dbReference type="ARBA" id="ARBA00022723"/>
    </source>
</evidence>
<evidence type="ECO:0000256" key="6">
    <source>
        <dbReference type="SAM" id="MobiDB-lite"/>
    </source>
</evidence>
<evidence type="ECO:0000256" key="3">
    <source>
        <dbReference type="ARBA" id="ARBA00022771"/>
    </source>
</evidence>
<evidence type="ECO:0000256" key="4">
    <source>
        <dbReference type="ARBA" id="ARBA00022833"/>
    </source>
</evidence>
<dbReference type="PANTHER" id="PTHR46481">
    <property type="entry name" value="ZINC FINGER BED DOMAIN-CONTAINING PROTEIN 4"/>
    <property type="match status" value="1"/>
</dbReference>
<feature type="compositionally biased region" description="Polar residues" evidence="6">
    <location>
        <begin position="756"/>
        <end position="766"/>
    </location>
</feature>
<keyword evidence="2" id="KW-0479">Metal-binding</keyword>
<dbReference type="Proteomes" id="UP000694050">
    <property type="component" value="Unassembled WGS sequence"/>
</dbReference>
<gene>
    <name evidence="7" type="ORF">Forpe1208_v012109</name>
</gene>
<dbReference type="EMBL" id="JAELUQ010000009">
    <property type="protein sequence ID" value="KAG7408380.1"/>
    <property type="molecule type" value="Genomic_DNA"/>
</dbReference>
<dbReference type="SMART" id="SM00248">
    <property type="entry name" value="ANK"/>
    <property type="match status" value="3"/>
</dbReference>
<name>A0A8J5TPU0_FUSOX</name>
<protein>
    <submittedName>
        <fullName evidence="7">Ankyrin repeat domain-containing protein 17</fullName>
    </submittedName>
</protein>
<reference evidence="7" key="1">
    <citation type="submission" date="2021-04" db="EMBL/GenBank/DDBJ databases">
        <title>First draft genome resource for Brassicaceae pathogens Fusarium oxysporum f. sp. raphani and Fusarium oxysporum f. sp. rapae.</title>
        <authorList>
            <person name="Asai S."/>
        </authorList>
    </citation>
    <scope>NUCLEOTIDE SEQUENCE</scope>
    <source>
        <strain evidence="7">Tf1208</strain>
    </source>
</reference>
<evidence type="ECO:0000313" key="8">
    <source>
        <dbReference type="Proteomes" id="UP000694050"/>
    </source>
</evidence>
<dbReference type="GO" id="GO:0005634">
    <property type="term" value="C:nucleus"/>
    <property type="evidence" value="ECO:0007669"/>
    <property type="project" value="UniProtKB-SubCell"/>
</dbReference>
<keyword evidence="4" id="KW-0862">Zinc</keyword>
<keyword evidence="5" id="KW-0539">Nucleus</keyword>
<organism evidence="7 8">
    <name type="scientific">Fusarium oxysporum f. sp. rapae</name>
    <dbReference type="NCBI Taxonomy" id="485398"/>
    <lineage>
        <taxon>Eukaryota</taxon>
        <taxon>Fungi</taxon>
        <taxon>Dikarya</taxon>
        <taxon>Ascomycota</taxon>
        <taxon>Pezizomycotina</taxon>
        <taxon>Sordariomycetes</taxon>
        <taxon>Hypocreomycetidae</taxon>
        <taxon>Hypocreales</taxon>
        <taxon>Nectriaceae</taxon>
        <taxon>Fusarium</taxon>
        <taxon>Fusarium oxysporum species complex</taxon>
    </lineage>
</organism>
<feature type="compositionally biased region" description="Low complexity" evidence="6">
    <location>
        <begin position="21"/>
        <end position="33"/>
    </location>
</feature>
<comment type="subcellular location">
    <subcellularLocation>
        <location evidence="1">Nucleus</location>
    </subcellularLocation>
</comment>
<dbReference type="InterPro" id="IPR002110">
    <property type="entry name" value="Ankyrin_rpt"/>
</dbReference>
<dbReference type="InterPro" id="IPR052035">
    <property type="entry name" value="ZnF_BED_domain_contain"/>
</dbReference>
<evidence type="ECO:0000256" key="5">
    <source>
        <dbReference type="ARBA" id="ARBA00023242"/>
    </source>
</evidence>
<comment type="caution">
    <text evidence="7">The sequence shown here is derived from an EMBL/GenBank/DDBJ whole genome shotgun (WGS) entry which is preliminary data.</text>
</comment>
<sequence>MASSDSCLITPHPTPSPTPSLSPSTPTPLLRPTETPPEDEDNHEATLRYHFRGWALSERSRETASWAWPFGYDIQKDEQRRWVCRACIRKRNPCPGNFDSDGIQNAYNHLFSEHGIRAPFSKTKGTAEKKADSLSVKATGQKSIVEALKLDLHNPREQAIANTVIKRFDRDHFQRLLMNWIVARNHSFSIAEENELREIFDYLNPSVSVRDANLTHTTIKEKATSAFKQHKQKVVEVLRKAPGLIHISFDGWRSGNRHALYGVCCFFRDENNKPCKVTIGVPELSVSHTGTNIAAEILDVIEAYQIQDKIGYFTLDNAENNDTAMEIIGGELGFVGKTRRGRCFGHTLNLSAKSILFGHKADAFERQLSGQAPLSEAEHLLWQKRGPVGKLHNVVVFIHRSDKLTDLLRELQRTAFDKSPDPKVRTKKPLDVVLDNDTRWLSQLYMIRRALQLRDHIELLIARYRVEFEQQHKTKRGTTKKSAKLPYICEPEHQLSDKDWEVLEIFSQLLGYYECTIKMLEGDGQIRKRKRGWMGSYGNVWDVIQGFEFLLDKLEDYKAMAERFPDPEHFRININLGWQKLDKYYQLLSETPIYYTGLALHPAYRWKWFDRKWAGNPEWIRQAKRIVHDVWHYEYRETRLPRMAVNDEKPALKRRKTYSNPFQEYLEENRCAAPAMQGDDSLEPFEDEYQHWISNHESGDAQEEHYAKQVAVRDAQLAKLRQRAEQAAKRTYGIPRPTGLLAYPPLPNQANPQQQGEMSPQGNNELSPEEQQERRQLVRAIRPESMSPEQLQQAKRWHLAAQRGRQIAGMGYQQMGGGIPKKCPSEVELRVGLEADVPDFVNFRSACREGDLSTIKSIVSSQSLSPLDLRKGLDDALKNGKVGVSRFLLQSGTTINRATPAAVLKAPADKQVALFQVLIEHGWTVNTPESLLPEIFRSNNEPLFDWFLEQDAKPNVAGPQNDLGQTLRLAASQGTVQVVQKLLNAGANMASSGLYWAAGAYPEGSVPNIRRVEPSADFDKSRIPVMELLLENGGDVNHRLETRHMEELYPIVNAVKAGAVERVKWLLSKGADPDLKGSWGSARDYAKLDSSDEMKQVLGVEQ</sequence>
<feature type="region of interest" description="Disordered" evidence="6">
    <location>
        <begin position="1"/>
        <end position="43"/>
    </location>
</feature>
<proteinExistence type="predicted"/>
<dbReference type="PANTHER" id="PTHR46481:SF10">
    <property type="entry name" value="ZINC FINGER BED DOMAIN-CONTAINING PROTEIN 39"/>
    <property type="match status" value="1"/>
</dbReference>
<feature type="compositionally biased region" description="Low complexity" evidence="6">
    <location>
        <begin position="743"/>
        <end position="755"/>
    </location>
</feature>
<evidence type="ECO:0000313" key="7">
    <source>
        <dbReference type="EMBL" id="KAG7408380.1"/>
    </source>
</evidence>
<feature type="region of interest" description="Disordered" evidence="6">
    <location>
        <begin position="743"/>
        <end position="775"/>
    </location>
</feature>
<evidence type="ECO:0000256" key="1">
    <source>
        <dbReference type="ARBA" id="ARBA00004123"/>
    </source>
</evidence>